<keyword evidence="10" id="KW-0175">Coiled coil</keyword>
<dbReference type="InterPro" id="IPR008271">
    <property type="entry name" value="Ser/Thr_kinase_AS"/>
</dbReference>
<keyword evidence="14" id="KW-1185">Reference proteome</keyword>
<feature type="region of interest" description="Disordered" evidence="11">
    <location>
        <begin position="274"/>
        <end position="309"/>
    </location>
</feature>
<dbReference type="EMBL" id="KK853038">
    <property type="protein sequence ID" value="KDR12192.1"/>
    <property type="molecule type" value="Genomic_DNA"/>
</dbReference>
<dbReference type="GO" id="GO:0003743">
    <property type="term" value="F:translation initiation factor activity"/>
    <property type="evidence" value="ECO:0007669"/>
    <property type="project" value="UniProtKB-KW"/>
</dbReference>
<evidence type="ECO:0000256" key="11">
    <source>
        <dbReference type="SAM" id="MobiDB-lite"/>
    </source>
</evidence>
<feature type="domain" description="Protein kinase" evidence="12">
    <location>
        <begin position="157"/>
        <end position="604"/>
    </location>
</feature>
<dbReference type="Gene3D" id="3.30.200.20">
    <property type="entry name" value="Phosphorylase Kinase, domain 1"/>
    <property type="match status" value="1"/>
</dbReference>
<dbReference type="GO" id="GO:0005524">
    <property type="term" value="F:ATP binding"/>
    <property type="evidence" value="ECO:0007669"/>
    <property type="project" value="UniProtKB-KW"/>
</dbReference>
<evidence type="ECO:0000256" key="5">
    <source>
        <dbReference type="ARBA" id="ARBA00022741"/>
    </source>
</evidence>
<dbReference type="Gene3D" id="1.10.510.10">
    <property type="entry name" value="Transferase(Phosphotransferase) domain 1"/>
    <property type="match status" value="1"/>
</dbReference>
<evidence type="ECO:0000259" key="12">
    <source>
        <dbReference type="PROSITE" id="PS50011"/>
    </source>
</evidence>
<dbReference type="STRING" id="136037.A0A067R0I0"/>
<reference evidence="13 14" key="1">
    <citation type="journal article" date="2014" name="Nat. Commun.">
        <title>Molecular traces of alternative social organization in a termite genome.</title>
        <authorList>
            <person name="Terrapon N."/>
            <person name="Li C."/>
            <person name="Robertson H.M."/>
            <person name="Ji L."/>
            <person name="Meng X."/>
            <person name="Booth W."/>
            <person name="Chen Z."/>
            <person name="Childers C.P."/>
            <person name="Glastad K.M."/>
            <person name="Gokhale K."/>
            <person name="Gowin J."/>
            <person name="Gronenberg W."/>
            <person name="Hermansen R.A."/>
            <person name="Hu H."/>
            <person name="Hunt B.G."/>
            <person name="Huylmans A.K."/>
            <person name="Khalil S.M."/>
            <person name="Mitchell R.D."/>
            <person name="Munoz-Torres M.C."/>
            <person name="Mustard J.A."/>
            <person name="Pan H."/>
            <person name="Reese J.T."/>
            <person name="Scharf M.E."/>
            <person name="Sun F."/>
            <person name="Vogel H."/>
            <person name="Xiao J."/>
            <person name="Yang W."/>
            <person name="Yang Z."/>
            <person name="Yang Z."/>
            <person name="Zhou J."/>
            <person name="Zhu J."/>
            <person name="Brent C.S."/>
            <person name="Elsik C.G."/>
            <person name="Goodisman M.A."/>
            <person name="Liberles D.A."/>
            <person name="Roe R.M."/>
            <person name="Vargo E.L."/>
            <person name="Vilcinskas A."/>
            <person name="Wang J."/>
            <person name="Bornberg-Bauer E."/>
            <person name="Korb J."/>
            <person name="Zhang G."/>
            <person name="Liebig J."/>
        </authorList>
    </citation>
    <scope>NUCLEOTIDE SEQUENCE [LARGE SCALE GENOMIC DNA]</scope>
    <source>
        <tissue evidence="13">Whole organism</tissue>
    </source>
</reference>
<dbReference type="InterPro" id="IPR054521">
    <property type="entry name" value="HRI2_3H"/>
</dbReference>
<dbReference type="SMART" id="SM00220">
    <property type="entry name" value="S_TKc"/>
    <property type="match status" value="1"/>
</dbReference>
<dbReference type="PANTHER" id="PTHR11042:SF187">
    <property type="entry name" value="EUKARYOTIC TRANSLATION INITIATION FACTOR 2-ALPHA KINASE 2"/>
    <property type="match status" value="1"/>
</dbReference>
<organism evidence="13 14">
    <name type="scientific">Zootermopsis nevadensis</name>
    <name type="common">Dampwood termite</name>
    <dbReference type="NCBI Taxonomy" id="136037"/>
    <lineage>
        <taxon>Eukaryota</taxon>
        <taxon>Metazoa</taxon>
        <taxon>Ecdysozoa</taxon>
        <taxon>Arthropoda</taxon>
        <taxon>Hexapoda</taxon>
        <taxon>Insecta</taxon>
        <taxon>Pterygota</taxon>
        <taxon>Neoptera</taxon>
        <taxon>Polyneoptera</taxon>
        <taxon>Dictyoptera</taxon>
        <taxon>Blattodea</taxon>
        <taxon>Blattoidea</taxon>
        <taxon>Termitoidae</taxon>
        <taxon>Termopsidae</taxon>
        <taxon>Zootermopsis</taxon>
    </lineage>
</organism>
<evidence type="ECO:0000313" key="14">
    <source>
        <dbReference type="Proteomes" id="UP000027135"/>
    </source>
</evidence>
<evidence type="ECO:0000256" key="1">
    <source>
        <dbReference type="ARBA" id="ARBA00012513"/>
    </source>
</evidence>
<name>A0A067R0I0_ZOONE</name>
<dbReference type="InterPro" id="IPR050339">
    <property type="entry name" value="CC_SR_Kinase"/>
</dbReference>
<keyword evidence="5" id="KW-0547">Nucleotide-binding</keyword>
<dbReference type="AlphaFoldDB" id="A0A067R0I0"/>
<feature type="coiled-coil region" evidence="10">
    <location>
        <begin position="620"/>
        <end position="647"/>
    </location>
</feature>
<dbReference type="GO" id="GO:0004694">
    <property type="term" value="F:eukaryotic translation initiation factor 2alpha kinase activity"/>
    <property type="evidence" value="ECO:0007669"/>
    <property type="project" value="TreeGrafter"/>
</dbReference>
<keyword evidence="7" id="KW-0067">ATP-binding</keyword>
<dbReference type="EC" id="2.7.11.1" evidence="1"/>
<dbReference type="PROSITE" id="PS00108">
    <property type="entry name" value="PROTEIN_KINASE_ST"/>
    <property type="match status" value="1"/>
</dbReference>
<keyword evidence="4" id="KW-0808">Transferase</keyword>
<dbReference type="GO" id="GO:0005634">
    <property type="term" value="C:nucleus"/>
    <property type="evidence" value="ECO:0007669"/>
    <property type="project" value="TreeGrafter"/>
</dbReference>
<evidence type="ECO:0000256" key="8">
    <source>
        <dbReference type="ARBA" id="ARBA00037982"/>
    </source>
</evidence>
<dbReference type="eggNOG" id="KOG1035">
    <property type="taxonomic scope" value="Eukaryota"/>
</dbReference>
<keyword evidence="3" id="KW-0597">Phosphoprotein</keyword>
<keyword evidence="13" id="KW-0396">Initiation factor</keyword>
<dbReference type="PROSITE" id="PS50011">
    <property type="entry name" value="PROTEIN_KINASE_DOM"/>
    <property type="match status" value="1"/>
</dbReference>
<dbReference type="SUPFAM" id="SSF56112">
    <property type="entry name" value="Protein kinase-like (PK-like)"/>
    <property type="match status" value="1"/>
</dbReference>
<evidence type="ECO:0000256" key="2">
    <source>
        <dbReference type="ARBA" id="ARBA00022527"/>
    </source>
</evidence>
<proteinExistence type="inferred from homology"/>
<evidence type="ECO:0000256" key="3">
    <source>
        <dbReference type="ARBA" id="ARBA00022553"/>
    </source>
</evidence>
<dbReference type="OrthoDB" id="1405469at2759"/>
<dbReference type="InParanoid" id="A0A067R0I0"/>
<evidence type="ECO:0000256" key="4">
    <source>
        <dbReference type="ARBA" id="ARBA00022679"/>
    </source>
</evidence>
<accession>A0A067R0I0</accession>
<gene>
    <name evidence="13" type="ORF">L798_13928</name>
</gene>
<dbReference type="OMA" id="WDWIADR"/>
<keyword evidence="6 13" id="KW-0418">Kinase</keyword>
<dbReference type="PANTHER" id="PTHR11042">
    <property type="entry name" value="EUKARYOTIC TRANSLATION INITIATION FACTOR 2-ALPHA KINASE EIF2-ALPHA KINASE -RELATED"/>
    <property type="match status" value="1"/>
</dbReference>
<evidence type="ECO:0000256" key="7">
    <source>
        <dbReference type="ARBA" id="ARBA00022840"/>
    </source>
</evidence>
<evidence type="ECO:0000256" key="9">
    <source>
        <dbReference type="ARBA" id="ARBA00042914"/>
    </source>
</evidence>
<dbReference type="InterPro" id="IPR000719">
    <property type="entry name" value="Prot_kinase_dom"/>
</dbReference>
<keyword evidence="13" id="KW-0648">Protein biosynthesis</keyword>
<evidence type="ECO:0000313" key="13">
    <source>
        <dbReference type="EMBL" id="KDR12192.1"/>
    </source>
</evidence>
<dbReference type="GO" id="GO:0005737">
    <property type="term" value="C:cytoplasm"/>
    <property type="evidence" value="ECO:0007669"/>
    <property type="project" value="TreeGrafter"/>
</dbReference>
<comment type="similarity">
    <text evidence="8">Belongs to the protein kinase superfamily. Ser/Thr protein kinase family. GCN2 subfamily.</text>
</comment>
<protein>
    <recommendedName>
        <fullName evidence="1">non-specific serine/threonine protein kinase</fullName>
        <ecNumber evidence="1">2.7.11.1</ecNumber>
    </recommendedName>
    <alternativeName>
        <fullName evidence="9">Heme-regulated eukaryotic initiation factor eIF-2-alpha kinase</fullName>
    </alternativeName>
</protein>
<dbReference type="Pfam" id="PF00069">
    <property type="entry name" value="Pkinase"/>
    <property type="match status" value="2"/>
</dbReference>
<dbReference type="InterPro" id="IPR011009">
    <property type="entry name" value="Kinase-like_dom_sf"/>
</dbReference>
<dbReference type="Proteomes" id="UP000027135">
    <property type="component" value="Unassembled WGS sequence"/>
</dbReference>
<dbReference type="Pfam" id="PF22949">
    <property type="entry name" value="HRI2_3H"/>
    <property type="match status" value="1"/>
</dbReference>
<sequence length="651" mass="73296">MQTKFVSQQCGELQYWSGLSTVTSFDAGSTVAMGMADNGLPLQDINHFSPRSLLIQSLVEQLCKLLANTPGQQKRLYNVICHKLHQMNLIDQSYNVEEFEFMRSHYQRALFHLFTVAKSVTANNENETNVLLQLPRYNLGMSNKLLPCDYSRYSTEYEQLEFIAHGGFGRVYKARNKLDGVEYAVKKICLQYRSVHGFLHSLREVKMLAKLNHPNIVSYKAAWLEPISSTTNSQFSEEDGSDKTDNALQHTYRTAAEKKIYHYSTEDDSHSIVFKNSKSRDKEGLSDSSVGVSIGERHDNNNQETSVSDHSNNLCIVSLQKRTLPPTHSYTNVGSADDVSSTTHSVMEPVCIGKIPSTKTSHESSTSSDDSNVLVDKVMVKYQEAKKIANFWEIENPYAHFESAMLYVQMQLCERTLRQWLDIRNSQDSPAVDVKQSIAIFQQIVSGVCYIHSQSIVHHDIKPSNIFVNHNLSQVQVGDFGLACCLQHSSDDVTLMVQPSSEHPIMHKGEIGTKLYAAPEQLRGKCDSKSDLYSMGIVLFELLQPFSTDMERYKVIMQLRSGHIPSELTVTVPKLAQLIGRLVSASPSDRPSASELQLMLVPLIKETNDAESIDGENKTVQHLLAVIQKQNHEIEELRQQLQKLQTSAAVK</sequence>
<evidence type="ECO:0000256" key="6">
    <source>
        <dbReference type="ARBA" id="ARBA00022777"/>
    </source>
</evidence>
<evidence type="ECO:0000256" key="10">
    <source>
        <dbReference type="SAM" id="Coils"/>
    </source>
</evidence>
<keyword evidence="2" id="KW-0723">Serine/threonine-protein kinase</keyword>